<dbReference type="EMBL" id="GEDC01001507">
    <property type="protein sequence ID" value="JAS35791.1"/>
    <property type="molecule type" value="Transcribed_RNA"/>
</dbReference>
<dbReference type="EMBL" id="GEDC01027999">
    <property type="protein sequence ID" value="JAS09299.1"/>
    <property type="molecule type" value="Transcribed_RNA"/>
</dbReference>
<feature type="compositionally biased region" description="Basic and acidic residues" evidence="1">
    <location>
        <begin position="1"/>
        <end position="19"/>
    </location>
</feature>
<feature type="compositionally biased region" description="Low complexity" evidence="1">
    <location>
        <begin position="133"/>
        <end position="144"/>
    </location>
</feature>
<evidence type="ECO:0000256" key="1">
    <source>
        <dbReference type="SAM" id="MobiDB-lite"/>
    </source>
</evidence>
<dbReference type="GO" id="GO:0000785">
    <property type="term" value="C:chromatin"/>
    <property type="evidence" value="ECO:0007669"/>
    <property type="project" value="TreeGrafter"/>
</dbReference>
<reference evidence="3" key="1">
    <citation type="submission" date="2015-12" db="EMBL/GenBank/DDBJ databases">
        <title>De novo transcriptome assembly of four potential Pierce s Disease insect vectors from Arizona vineyards.</title>
        <authorList>
            <person name="Tassone E.E."/>
        </authorList>
    </citation>
    <scope>NUCLEOTIDE SEQUENCE</scope>
</reference>
<evidence type="ECO:0000313" key="3">
    <source>
        <dbReference type="EMBL" id="JAS35791.1"/>
    </source>
</evidence>
<sequence>TTPKVETEPALKEDKEVTAEKSSNSINKREPAGTKRKAEVLSKESGKIGVTITTSPPHTAAKVMKLSSPGPLSPTTPTQPGKVNNRRTSGQSQRASSATTADEKTLPPISSPPPVASRGLKTPTPLPLKNIKSPTSPTPVSNTSKAKPNATTPPQSPLTDKKVLPILSPVNTQTPQVGGGAAATAPVAARAEEPPAPPSQEPPAEKILVNGHHKEKEIKPSIIGHVLTNPGPEYWRLRNPVADEIFITDVTVNLNTVTIRECKTEKGFFRERSKSANDS</sequence>
<dbReference type="Pfam" id="PF17218">
    <property type="entry name" value="CBX7_C"/>
    <property type="match status" value="1"/>
</dbReference>
<feature type="compositionally biased region" description="Low complexity" evidence="1">
    <location>
        <begin position="66"/>
        <end position="81"/>
    </location>
</feature>
<dbReference type="InterPro" id="IPR033773">
    <property type="entry name" value="CBX7_C"/>
</dbReference>
<dbReference type="InterPro" id="IPR052458">
    <property type="entry name" value="PcG_PRC1-like_component"/>
</dbReference>
<feature type="compositionally biased region" description="Low complexity" evidence="1">
    <location>
        <begin position="172"/>
        <end position="189"/>
    </location>
</feature>
<feature type="region of interest" description="Disordered" evidence="1">
    <location>
        <begin position="1"/>
        <end position="204"/>
    </location>
</feature>
<protein>
    <submittedName>
        <fullName evidence="3">Uncharacterized protein</fullName>
    </submittedName>
</protein>
<accession>A0A1B6ECZ3</accession>
<organism evidence="3">
    <name type="scientific">Clastoptera arizonana</name>
    <name type="common">Arizona spittle bug</name>
    <dbReference type="NCBI Taxonomy" id="38151"/>
    <lineage>
        <taxon>Eukaryota</taxon>
        <taxon>Metazoa</taxon>
        <taxon>Ecdysozoa</taxon>
        <taxon>Arthropoda</taxon>
        <taxon>Hexapoda</taxon>
        <taxon>Insecta</taxon>
        <taxon>Pterygota</taxon>
        <taxon>Neoptera</taxon>
        <taxon>Paraneoptera</taxon>
        <taxon>Hemiptera</taxon>
        <taxon>Auchenorrhyncha</taxon>
        <taxon>Cercopoidea</taxon>
        <taxon>Clastopteridae</taxon>
        <taxon>Clastoptera</taxon>
    </lineage>
</organism>
<dbReference type="GO" id="GO:0035102">
    <property type="term" value="C:PRC1 complex"/>
    <property type="evidence" value="ECO:0007669"/>
    <property type="project" value="TreeGrafter"/>
</dbReference>
<feature type="non-terminal residue" evidence="3">
    <location>
        <position position="1"/>
    </location>
</feature>
<gene>
    <name evidence="2" type="ORF">g.14691</name>
    <name evidence="3" type="ORF">g.14692</name>
</gene>
<evidence type="ECO:0000313" key="2">
    <source>
        <dbReference type="EMBL" id="JAS09299.1"/>
    </source>
</evidence>
<proteinExistence type="predicted"/>
<dbReference type="GO" id="GO:0000122">
    <property type="term" value="P:negative regulation of transcription by RNA polymerase II"/>
    <property type="evidence" value="ECO:0007669"/>
    <property type="project" value="TreeGrafter"/>
</dbReference>
<dbReference type="GO" id="GO:0003682">
    <property type="term" value="F:chromatin binding"/>
    <property type="evidence" value="ECO:0007669"/>
    <property type="project" value="TreeGrafter"/>
</dbReference>
<feature type="compositionally biased region" description="Basic and acidic residues" evidence="1">
    <location>
        <begin position="27"/>
        <end position="46"/>
    </location>
</feature>
<dbReference type="AlphaFoldDB" id="A0A1B6ECZ3"/>
<dbReference type="PANTHER" id="PTHR46389:SF3">
    <property type="entry name" value="POLYCOMB GROUP PROTEIN PC"/>
    <property type="match status" value="1"/>
</dbReference>
<name>A0A1B6ECZ3_9HEMI</name>
<feature type="compositionally biased region" description="Polar residues" evidence="1">
    <location>
        <begin position="86"/>
        <end position="100"/>
    </location>
</feature>
<dbReference type="PANTHER" id="PTHR46389">
    <property type="entry name" value="POLYCOMB GROUP PROTEIN PC"/>
    <property type="match status" value="1"/>
</dbReference>